<feature type="transmembrane region" description="Helical" evidence="6">
    <location>
        <begin position="74"/>
        <end position="92"/>
    </location>
</feature>
<comment type="subcellular location">
    <subcellularLocation>
        <location evidence="1">Cell membrane</location>
        <topology evidence="1">Multi-pass membrane protein</topology>
    </subcellularLocation>
</comment>
<evidence type="ECO:0000256" key="3">
    <source>
        <dbReference type="ARBA" id="ARBA00022692"/>
    </source>
</evidence>
<feature type="transmembrane region" description="Helical" evidence="6">
    <location>
        <begin position="267"/>
        <end position="290"/>
    </location>
</feature>
<keyword evidence="4 6" id="KW-1133">Transmembrane helix</keyword>
<feature type="transmembrane region" description="Helical" evidence="6">
    <location>
        <begin position="43"/>
        <end position="62"/>
    </location>
</feature>
<dbReference type="PANTHER" id="PTHR30482:SF17">
    <property type="entry name" value="ABC TRANSPORTER ATP-BINDING PROTEIN"/>
    <property type="match status" value="1"/>
</dbReference>
<dbReference type="PANTHER" id="PTHR30482">
    <property type="entry name" value="HIGH-AFFINITY BRANCHED-CHAIN AMINO ACID TRANSPORT SYSTEM PERMEASE"/>
    <property type="match status" value="1"/>
</dbReference>
<feature type="transmembrane region" description="Helical" evidence="6">
    <location>
        <begin position="98"/>
        <end position="118"/>
    </location>
</feature>
<feature type="transmembrane region" description="Helical" evidence="6">
    <location>
        <begin position="379"/>
        <end position="406"/>
    </location>
</feature>
<protein>
    <submittedName>
        <fullName evidence="7">Branched-chain amino acid ABC transporter permease</fullName>
    </submittedName>
</protein>
<accession>A0ABV7L6C2</accession>
<evidence type="ECO:0000256" key="1">
    <source>
        <dbReference type="ARBA" id="ARBA00004651"/>
    </source>
</evidence>
<feature type="transmembrane region" description="Helical" evidence="6">
    <location>
        <begin position="179"/>
        <end position="197"/>
    </location>
</feature>
<proteinExistence type="predicted"/>
<evidence type="ECO:0000256" key="2">
    <source>
        <dbReference type="ARBA" id="ARBA00022475"/>
    </source>
</evidence>
<name>A0ABV7L6C2_9PROT</name>
<dbReference type="InterPro" id="IPR043428">
    <property type="entry name" value="LivM-like"/>
</dbReference>
<dbReference type="RefSeq" id="WP_379904728.1">
    <property type="nucleotide sequence ID" value="NZ_JBHRTR010000035.1"/>
</dbReference>
<dbReference type="Pfam" id="PF02653">
    <property type="entry name" value="BPD_transp_2"/>
    <property type="match status" value="1"/>
</dbReference>
<feature type="transmembrane region" description="Helical" evidence="6">
    <location>
        <begin position="225"/>
        <end position="247"/>
    </location>
</feature>
<sequence>MTDVPRSRAAVSGRSQIRRFGPWIFFAALLVVAPLVFNTTFGVSLLNQMGIVIVFALSYNMLLGQGGMLSFGHAVYMGLGGFMTAHALNFIGDGLIDVPLPVVPLFGGLFGLIFGILFGSFSTRRAGTIFAMISLGIGELVAGLSLIFVFFFGGEEGISANRTDPMRFFGLNFGQDIQVYYLIAFWVFVATAAMYFFSRTPAGRMANAVRDNPERAEFVGYSQRIVRFISFSGAGFFAGIAGGLFAVNYEIVTEENLNLITSGVALLMAYIGGIGFFIGPIIGAITFTLLQSVLGAYTEIWQLYVGILFLATVVFMPWGLTGILMIHMPAVQRGSLGRLAGPYALAAAPAIAALLGIAGLLEMIHHLNTAPADEPEMGLFFMTVNTASVLPWLILVVLAVGGVLALRKLAPAIHDAWSDASGYRRGGPK</sequence>
<feature type="transmembrane region" description="Helical" evidence="6">
    <location>
        <begin position="20"/>
        <end position="37"/>
    </location>
</feature>
<evidence type="ECO:0000313" key="7">
    <source>
        <dbReference type="EMBL" id="MFC3229989.1"/>
    </source>
</evidence>
<evidence type="ECO:0000256" key="6">
    <source>
        <dbReference type="SAM" id="Phobius"/>
    </source>
</evidence>
<dbReference type="EMBL" id="JBHRTR010000035">
    <property type="protein sequence ID" value="MFC3229989.1"/>
    <property type="molecule type" value="Genomic_DNA"/>
</dbReference>
<dbReference type="CDD" id="cd06581">
    <property type="entry name" value="TM_PBP1_LivM_like"/>
    <property type="match status" value="1"/>
</dbReference>
<evidence type="ECO:0000256" key="5">
    <source>
        <dbReference type="ARBA" id="ARBA00023136"/>
    </source>
</evidence>
<organism evidence="7 8">
    <name type="scientific">Marinibaculum pumilum</name>
    <dbReference type="NCBI Taxonomy" id="1766165"/>
    <lineage>
        <taxon>Bacteria</taxon>
        <taxon>Pseudomonadati</taxon>
        <taxon>Pseudomonadota</taxon>
        <taxon>Alphaproteobacteria</taxon>
        <taxon>Rhodospirillales</taxon>
        <taxon>Rhodospirillaceae</taxon>
        <taxon>Marinibaculum</taxon>
    </lineage>
</organism>
<dbReference type="InterPro" id="IPR001851">
    <property type="entry name" value="ABC_transp_permease"/>
</dbReference>
<evidence type="ECO:0000313" key="8">
    <source>
        <dbReference type="Proteomes" id="UP001595528"/>
    </source>
</evidence>
<keyword evidence="2" id="KW-1003">Cell membrane</keyword>
<gene>
    <name evidence="7" type="ORF">ACFOGJ_22250</name>
</gene>
<dbReference type="Proteomes" id="UP001595528">
    <property type="component" value="Unassembled WGS sequence"/>
</dbReference>
<feature type="transmembrane region" description="Helical" evidence="6">
    <location>
        <begin position="302"/>
        <end position="326"/>
    </location>
</feature>
<comment type="caution">
    <text evidence="7">The sequence shown here is derived from an EMBL/GenBank/DDBJ whole genome shotgun (WGS) entry which is preliminary data.</text>
</comment>
<evidence type="ECO:0000256" key="4">
    <source>
        <dbReference type="ARBA" id="ARBA00022989"/>
    </source>
</evidence>
<feature type="transmembrane region" description="Helical" evidence="6">
    <location>
        <begin position="130"/>
        <end position="152"/>
    </location>
</feature>
<reference evidence="8" key="1">
    <citation type="journal article" date="2019" name="Int. J. Syst. Evol. Microbiol.">
        <title>The Global Catalogue of Microorganisms (GCM) 10K type strain sequencing project: providing services to taxonomists for standard genome sequencing and annotation.</title>
        <authorList>
            <consortium name="The Broad Institute Genomics Platform"/>
            <consortium name="The Broad Institute Genome Sequencing Center for Infectious Disease"/>
            <person name="Wu L."/>
            <person name="Ma J."/>
        </authorList>
    </citation>
    <scope>NUCLEOTIDE SEQUENCE [LARGE SCALE GENOMIC DNA]</scope>
    <source>
        <strain evidence="8">KCTC 42964</strain>
    </source>
</reference>
<keyword evidence="3 6" id="KW-0812">Transmembrane</keyword>
<keyword evidence="5 6" id="KW-0472">Membrane</keyword>
<feature type="transmembrane region" description="Helical" evidence="6">
    <location>
        <begin position="346"/>
        <end position="367"/>
    </location>
</feature>
<keyword evidence="8" id="KW-1185">Reference proteome</keyword>